<dbReference type="Gene3D" id="3.40.630.30">
    <property type="match status" value="1"/>
</dbReference>
<dbReference type="InterPro" id="IPR016181">
    <property type="entry name" value="Acyl_CoA_acyltransferase"/>
</dbReference>
<evidence type="ECO:0000256" key="1">
    <source>
        <dbReference type="ARBA" id="ARBA00022679"/>
    </source>
</evidence>
<dbReference type="InterPro" id="IPR000182">
    <property type="entry name" value="GNAT_dom"/>
</dbReference>
<dbReference type="EMBL" id="VSSR01000093">
    <property type="protein sequence ID" value="TYL71938.1"/>
    <property type="molecule type" value="Genomic_DNA"/>
</dbReference>
<dbReference type="PANTHER" id="PTHR43877">
    <property type="entry name" value="AMINOALKYLPHOSPHONATE N-ACETYLTRANSFERASE-RELATED-RELATED"/>
    <property type="match status" value="1"/>
</dbReference>
<evidence type="ECO:0000259" key="3">
    <source>
        <dbReference type="PROSITE" id="PS51186"/>
    </source>
</evidence>
<name>A0A5S4VZF5_9BRAD</name>
<evidence type="ECO:0000256" key="2">
    <source>
        <dbReference type="ARBA" id="ARBA00023315"/>
    </source>
</evidence>
<dbReference type="AlphaFoldDB" id="A0A5S4VZF5"/>
<dbReference type="GO" id="GO:0016747">
    <property type="term" value="F:acyltransferase activity, transferring groups other than amino-acyl groups"/>
    <property type="evidence" value="ECO:0007669"/>
    <property type="project" value="InterPro"/>
</dbReference>
<protein>
    <submittedName>
        <fullName evidence="4">N-acetyltransferase</fullName>
    </submittedName>
</protein>
<dbReference type="CDD" id="cd04301">
    <property type="entry name" value="NAT_SF"/>
    <property type="match status" value="1"/>
</dbReference>
<keyword evidence="1 4" id="KW-0808">Transferase</keyword>
<organism evidence="4 5">
    <name type="scientific">Bradyrhizobium cytisi</name>
    <dbReference type="NCBI Taxonomy" id="515489"/>
    <lineage>
        <taxon>Bacteria</taxon>
        <taxon>Pseudomonadati</taxon>
        <taxon>Pseudomonadota</taxon>
        <taxon>Alphaproteobacteria</taxon>
        <taxon>Hyphomicrobiales</taxon>
        <taxon>Nitrobacteraceae</taxon>
        <taxon>Bradyrhizobium</taxon>
    </lineage>
</organism>
<keyword evidence="5" id="KW-1185">Reference proteome</keyword>
<dbReference type="Proteomes" id="UP000324853">
    <property type="component" value="Unassembled WGS sequence"/>
</dbReference>
<dbReference type="RefSeq" id="WP_148756304.1">
    <property type="nucleotide sequence ID" value="NZ_VSSR01000093.1"/>
</dbReference>
<accession>A0A5S4VZF5</accession>
<evidence type="ECO:0000313" key="4">
    <source>
        <dbReference type="EMBL" id="TYL71938.1"/>
    </source>
</evidence>
<dbReference type="InterPro" id="IPR050832">
    <property type="entry name" value="Bact_Acetyltransf"/>
</dbReference>
<dbReference type="OrthoDB" id="5459937at2"/>
<feature type="domain" description="N-acetyltransferase" evidence="3">
    <location>
        <begin position="3"/>
        <end position="164"/>
    </location>
</feature>
<evidence type="ECO:0000313" key="5">
    <source>
        <dbReference type="Proteomes" id="UP000324853"/>
    </source>
</evidence>
<sequence>MSYQVRRLQAGDLPSVTEIYNAACRARESTQGMRPWSVKEMDEFITESRLGVEAYTCANNGAVVGWAAFTPYRVREDVRHTAEMSIYVQHSARRKGVGCALAHTLLNRANILDLHCILAMTFEDTPEVVSFIEKRGFSRAGCFPEVFSNGGKHSDILIFEKLITVADATIGSDLY</sequence>
<reference evidence="4 5" key="1">
    <citation type="submission" date="2019-08" db="EMBL/GenBank/DDBJ databases">
        <title>Bradyrhizobium hipponensis sp. nov., a rhizobium isolated from a Lupinus angustifolius root nodule in Tunisia.</title>
        <authorList>
            <person name="Off K."/>
            <person name="Rejili M."/>
            <person name="Mars M."/>
            <person name="Brachmann A."/>
            <person name="Marin M."/>
        </authorList>
    </citation>
    <scope>NUCLEOTIDE SEQUENCE [LARGE SCALE GENOMIC DNA]</scope>
    <source>
        <strain evidence="4 5">CTAW11</strain>
    </source>
</reference>
<keyword evidence="2" id="KW-0012">Acyltransferase</keyword>
<comment type="caution">
    <text evidence="4">The sequence shown here is derived from an EMBL/GenBank/DDBJ whole genome shotgun (WGS) entry which is preliminary data.</text>
</comment>
<proteinExistence type="predicted"/>
<dbReference type="PROSITE" id="PS51186">
    <property type="entry name" value="GNAT"/>
    <property type="match status" value="1"/>
</dbReference>
<dbReference type="Pfam" id="PF00583">
    <property type="entry name" value="Acetyltransf_1"/>
    <property type="match status" value="1"/>
</dbReference>
<dbReference type="SUPFAM" id="SSF55729">
    <property type="entry name" value="Acyl-CoA N-acyltransferases (Nat)"/>
    <property type="match status" value="1"/>
</dbReference>
<gene>
    <name evidence="4" type="ORF">FXB38_39470</name>
</gene>